<gene>
    <name evidence="7" type="ORF">N7492_003789</name>
</gene>
<dbReference type="GO" id="GO:0043651">
    <property type="term" value="P:linoleic acid metabolic process"/>
    <property type="evidence" value="ECO:0007669"/>
    <property type="project" value="UniProtKB-ARBA"/>
</dbReference>
<evidence type="ECO:0000259" key="6">
    <source>
        <dbReference type="PROSITE" id="PS51393"/>
    </source>
</evidence>
<dbReference type="AlphaFoldDB" id="A0A9W9LXA1"/>
<dbReference type="PROSITE" id="PS51393">
    <property type="entry name" value="LIPOXYGENASE_3"/>
    <property type="match status" value="1"/>
</dbReference>
<dbReference type="OrthoDB" id="407298at2759"/>
<dbReference type="PRINTS" id="PR00087">
    <property type="entry name" value="LIPOXYGENASE"/>
</dbReference>
<dbReference type="InterPro" id="IPR000907">
    <property type="entry name" value="LipOase"/>
</dbReference>
<reference evidence="7" key="1">
    <citation type="submission" date="2022-11" db="EMBL/GenBank/DDBJ databases">
        <authorList>
            <person name="Petersen C."/>
        </authorList>
    </citation>
    <scope>NUCLEOTIDE SEQUENCE</scope>
    <source>
        <strain evidence="7">IBT 21917</strain>
    </source>
</reference>
<protein>
    <recommendedName>
        <fullName evidence="1">Manganese lipoxygenase</fullName>
    </recommendedName>
</protein>
<dbReference type="PANTHER" id="PTHR11771">
    <property type="entry name" value="LIPOXYGENASE"/>
    <property type="match status" value="1"/>
</dbReference>
<dbReference type="InterPro" id="IPR020834">
    <property type="entry name" value="LipOase_CS"/>
</dbReference>
<dbReference type="Gene3D" id="1.20.245.10">
    <property type="entry name" value="Lipoxygenase-1, Domain 5"/>
    <property type="match status" value="1"/>
</dbReference>
<dbReference type="Gene3D" id="3.10.450.60">
    <property type="match status" value="1"/>
</dbReference>
<evidence type="ECO:0000313" key="7">
    <source>
        <dbReference type="EMBL" id="KAJ5180579.1"/>
    </source>
</evidence>
<evidence type="ECO:0000256" key="3">
    <source>
        <dbReference type="ARBA" id="ARBA00022964"/>
    </source>
</evidence>
<dbReference type="GO" id="GO:0050584">
    <property type="term" value="F:linoleate 11-lipoxygenase activity"/>
    <property type="evidence" value="ECO:0007669"/>
    <property type="project" value="UniProtKB-ARBA"/>
</dbReference>
<keyword evidence="2" id="KW-0479">Metal-binding</keyword>
<keyword evidence="4" id="KW-0560">Oxidoreductase</keyword>
<evidence type="ECO:0000256" key="4">
    <source>
        <dbReference type="ARBA" id="ARBA00023002"/>
    </source>
</evidence>
<dbReference type="PROSITE" id="PS00081">
    <property type="entry name" value="LIPOXYGENASE_2"/>
    <property type="match status" value="1"/>
</dbReference>
<reference evidence="7" key="2">
    <citation type="journal article" date="2023" name="IMA Fungus">
        <title>Comparative genomic study of the Penicillium genus elucidates a diverse pangenome and 15 lateral gene transfer events.</title>
        <authorList>
            <person name="Petersen C."/>
            <person name="Sorensen T."/>
            <person name="Nielsen M.R."/>
            <person name="Sondergaard T.E."/>
            <person name="Sorensen J.L."/>
            <person name="Fitzpatrick D.A."/>
            <person name="Frisvad J.C."/>
            <person name="Nielsen K.L."/>
        </authorList>
    </citation>
    <scope>NUCLEOTIDE SEQUENCE</scope>
    <source>
        <strain evidence="7">IBT 21917</strain>
    </source>
</reference>
<dbReference type="SUPFAM" id="SSF48484">
    <property type="entry name" value="Lipoxigenase"/>
    <property type="match status" value="1"/>
</dbReference>
<dbReference type="EMBL" id="JAPQKO010000002">
    <property type="protein sequence ID" value="KAJ5180579.1"/>
    <property type="molecule type" value="Genomic_DNA"/>
</dbReference>
<evidence type="ECO:0000256" key="5">
    <source>
        <dbReference type="SAM" id="MobiDB-lite"/>
    </source>
</evidence>
<dbReference type="GO" id="GO:0034440">
    <property type="term" value="P:lipid oxidation"/>
    <property type="evidence" value="ECO:0007669"/>
    <property type="project" value="InterPro"/>
</dbReference>
<dbReference type="GO" id="GO:0046872">
    <property type="term" value="F:metal ion binding"/>
    <property type="evidence" value="ECO:0007669"/>
    <property type="project" value="UniProtKB-KW"/>
</dbReference>
<proteinExistence type="predicted"/>
<name>A0A9W9LXA1_9EURO</name>
<feature type="domain" description="Lipoxygenase" evidence="6">
    <location>
        <begin position="246"/>
        <end position="764"/>
    </location>
</feature>
<organism evidence="7 8">
    <name type="scientific">Penicillium capsulatum</name>
    <dbReference type="NCBI Taxonomy" id="69766"/>
    <lineage>
        <taxon>Eukaryota</taxon>
        <taxon>Fungi</taxon>
        <taxon>Dikarya</taxon>
        <taxon>Ascomycota</taxon>
        <taxon>Pezizomycotina</taxon>
        <taxon>Eurotiomycetes</taxon>
        <taxon>Eurotiomycetidae</taxon>
        <taxon>Eurotiales</taxon>
        <taxon>Aspergillaceae</taxon>
        <taxon>Penicillium</taxon>
    </lineage>
</organism>
<dbReference type="InterPro" id="IPR036226">
    <property type="entry name" value="LipOase_C_sf"/>
</dbReference>
<keyword evidence="3" id="KW-0223">Dioxygenase</keyword>
<dbReference type="InterPro" id="IPR013819">
    <property type="entry name" value="LipOase_C"/>
</dbReference>
<dbReference type="Pfam" id="PF00305">
    <property type="entry name" value="Lipoxygenase"/>
    <property type="match status" value="1"/>
</dbReference>
<evidence type="ECO:0000256" key="2">
    <source>
        <dbReference type="ARBA" id="ARBA00022723"/>
    </source>
</evidence>
<sequence length="764" mass="88544">MVRNLSDLASLPGFVEPPSKLPEGQERPELENDEDYEPPINDLDTGALVNELMDRNILPKEVELSAHEEQCAASNPESLPWKISMMSVAAPKKEEGFTYRGNQLVLTKVYDLIEQRRGTFDPIRHVERGQKKYFVFTNKNDGFPPHLNLGLNKPWARKHEDNPDQRSDIKDKDIFNPWYLIQLYPILNNFRIMPGTGTPADGPKISDVEKYNREQLKKANNRWSWTKGPLTTDIFSRPNVGELDDWYSDDRFGQQQFTGTNPTTIQRLSKPWLAHFRRAAKDPKDELAKDTINKLFDNYPDSFYMQDYSNFRRHAGFDDMEAEIQHTPEDKEAGTRYGCAAVCLFFLDERGLLHPLAIVTDWRDSTEASVTIYNRELFKRTNLVSGKPRQPSPNEERVKEADDWPWRYAKTCVQTSDWFRHEVSVHLTRTHLVEEAVIVSANRQFDPAHPVFKILRPHWQKTLALNASARQTLVPAVVLRIVGFNSKQALQFIQNEYKTYDFEKSYVPTDLYNRGFPPKDLDSPKFRNYTYARCVNSMWNKIRTYVEKMLALEYGDCLPKDLNDDARKKISRKVATDESIANWCSEMRHPDGADLPTFPKIETFDSLVDCVTMCIHIASPQHTAVNYLQDYYQGFVINKPSCLFAPPPTTLEDLLLYKEEDLTKALPIKHRQEWLLASHVPFLLSFKPNKDKETLRGCIDSARKLIRVRDVNKPPPKWSILNEFCEALDETNAEFQKYANEKWDADKIPYNVLETDYNAVSILI</sequence>
<accession>A0A9W9LXA1</accession>
<evidence type="ECO:0000313" key="8">
    <source>
        <dbReference type="Proteomes" id="UP001146351"/>
    </source>
</evidence>
<evidence type="ECO:0000256" key="1">
    <source>
        <dbReference type="ARBA" id="ARBA00021175"/>
    </source>
</evidence>
<comment type="caution">
    <text evidence="7">The sequence shown here is derived from an EMBL/GenBank/DDBJ whole genome shotgun (WGS) entry which is preliminary data.</text>
</comment>
<keyword evidence="8" id="KW-1185">Reference proteome</keyword>
<dbReference type="Proteomes" id="UP001146351">
    <property type="component" value="Unassembled WGS sequence"/>
</dbReference>
<feature type="region of interest" description="Disordered" evidence="5">
    <location>
        <begin position="1"/>
        <end position="43"/>
    </location>
</feature>